<evidence type="ECO:0000256" key="5">
    <source>
        <dbReference type="ARBA" id="ARBA00022723"/>
    </source>
</evidence>
<evidence type="ECO:0000259" key="16">
    <source>
        <dbReference type="PROSITE" id="PS50805"/>
    </source>
</evidence>
<keyword evidence="6" id="KW-0677">Repeat</keyword>
<evidence type="ECO:0000256" key="2">
    <source>
        <dbReference type="ARBA" id="ARBA00004123"/>
    </source>
</evidence>
<feature type="domain" description="C2H2-type" evidence="15">
    <location>
        <begin position="295"/>
        <end position="322"/>
    </location>
</feature>
<keyword evidence="5" id="KW-0479">Metal-binding</keyword>
<name>A0AAV7PVI9_PLEWA</name>
<evidence type="ECO:0000259" key="15">
    <source>
        <dbReference type="PROSITE" id="PS50157"/>
    </source>
</evidence>
<feature type="domain" description="C2H2-type" evidence="15">
    <location>
        <begin position="323"/>
        <end position="350"/>
    </location>
</feature>
<comment type="caution">
    <text evidence="17">The sequence shown here is derived from an EMBL/GenBank/DDBJ whole genome shotgun (WGS) entry which is preliminary data.</text>
</comment>
<dbReference type="EMBL" id="JANPWB010000011">
    <property type="protein sequence ID" value="KAJ1130939.1"/>
    <property type="molecule type" value="Genomic_DNA"/>
</dbReference>
<evidence type="ECO:0000256" key="3">
    <source>
        <dbReference type="ARBA" id="ARBA00006991"/>
    </source>
</evidence>
<feature type="domain" description="C2H2-type" evidence="15">
    <location>
        <begin position="267"/>
        <end position="294"/>
    </location>
</feature>
<organism evidence="17 18">
    <name type="scientific">Pleurodeles waltl</name>
    <name type="common">Iberian ribbed newt</name>
    <dbReference type="NCBI Taxonomy" id="8319"/>
    <lineage>
        <taxon>Eukaryota</taxon>
        <taxon>Metazoa</taxon>
        <taxon>Chordata</taxon>
        <taxon>Craniata</taxon>
        <taxon>Vertebrata</taxon>
        <taxon>Euteleostomi</taxon>
        <taxon>Amphibia</taxon>
        <taxon>Batrachia</taxon>
        <taxon>Caudata</taxon>
        <taxon>Salamandroidea</taxon>
        <taxon>Salamandridae</taxon>
        <taxon>Pleurodelinae</taxon>
        <taxon>Pleurodeles</taxon>
    </lineage>
</organism>
<dbReference type="InterPro" id="IPR013087">
    <property type="entry name" value="Znf_C2H2_type"/>
</dbReference>
<dbReference type="FunFam" id="3.30.160.60:FF:000295">
    <property type="entry name" value="zinc finger protein 19"/>
    <property type="match status" value="1"/>
</dbReference>
<feature type="domain" description="C2H2-type" evidence="15">
    <location>
        <begin position="407"/>
        <end position="434"/>
    </location>
</feature>
<evidence type="ECO:0000313" key="17">
    <source>
        <dbReference type="EMBL" id="KAJ1130939.1"/>
    </source>
</evidence>
<feature type="domain" description="C2H2-type" evidence="15">
    <location>
        <begin position="211"/>
        <end position="238"/>
    </location>
</feature>
<reference evidence="17" key="1">
    <citation type="journal article" date="2022" name="bioRxiv">
        <title>Sequencing and chromosome-scale assembly of the giantPleurodeles waltlgenome.</title>
        <authorList>
            <person name="Brown T."/>
            <person name="Elewa A."/>
            <person name="Iarovenko S."/>
            <person name="Subramanian E."/>
            <person name="Araus A.J."/>
            <person name="Petzold A."/>
            <person name="Susuki M."/>
            <person name="Suzuki K.-i.T."/>
            <person name="Hayashi T."/>
            <person name="Toyoda A."/>
            <person name="Oliveira C."/>
            <person name="Osipova E."/>
            <person name="Leigh N.D."/>
            <person name="Simon A."/>
            <person name="Yun M.H."/>
        </authorList>
    </citation>
    <scope>NUCLEOTIDE SEQUENCE</scope>
    <source>
        <strain evidence="17">20211129_DDA</strain>
        <tissue evidence="17">Liver</tissue>
    </source>
</reference>
<evidence type="ECO:0000256" key="10">
    <source>
        <dbReference type="ARBA" id="ARBA00023015"/>
    </source>
</evidence>
<dbReference type="SUPFAM" id="SSF109640">
    <property type="entry name" value="KRAB domain (Kruppel-associated box)"/>
    <property type="match status" value="1"/>
</dbReference>
<evidence type="ECO:0000256" key="7">
    <source>
        <dbReference type="ARBA" id="ARBA00022771"/>
    </source>
</evidence>
<accession>A0AAV7PVI9</accession>
<gene>
    <name evidence="17" type="ORF">NDU88_009283</name>
</gene>
<dbReference type="Gene3D" id="3.30.160.60">
    <property type="entry name" value="Classic Zinc Finger"/>
    <property type="match status" value="8"/>
</dbReference>
<dbReference type="FunFam" id="3.30.160.60:FF:000925">
    <property type="entry name" value="Zinc finger protein 668"/>
    <property type="match status" value="1"/>
</dbReference>
<dbReference type="GO" id="GO:0005634">
    <property type="term" value="C:nucleus"/>
    <property type="evidence" value="ECO:0007669"/>
    <property type="project" value="UniProtKB-SubCell"/>
</dbReference>
<comment type="subcellular location">
    <subcellularLocation>
        <location evidence="2">Nucleus</location>
    </subcellularLocation>
</comment>
<dbReference type="Pfam" id="PF00096">
    <property type="entry name" value="zf-C2H2"/>
    <property type="match status" value="8"/>
</dbReference>
<keyword evidence="13" id="KW-0539">Nucleus</keyword>
<dbReference type="PANTHER" id="PTHR23235:SF160">
    <property type="entry name" value="GASTRULA ZINC FINGER PROTEIN XLCGF7.1-LIKE-RELATED"/>
    <property type="match status" value="1"/>
</dbReference>
<dbReference type="PANTHER" id="PTHR23235">
    <property type="entry name" value="KRUEPPEL-LIKE TRANSCRIPTION FACTOR"/>
    <property type="match status" value="1"/>
</dbReference>
<evidence type="ECO:0000256" key="12">
    <source>
        <dbReference type="ARBA" id="ARBA00023163"/>
    </source>
</evidence>
<comment type="similarity">
    <text evidence="3">Belongs to the krueppel C2H2-type zinc-finger protein family.</text>
</comment>
<feature type="domain" description="C2H2-type" evidence="15">
    <location>
        <begin position="379"/>
        <end position="406"/>
    </location>
</feature>
<evidence type="ECO:0000256" key="14">
    <source>
        <dbReference type="PROSITE-ProRule" id="PRU00042"/>
    </source>
</evidence>
<comment type="function">
    <text evidence="1">May be involved in transcriptional regulation.</text>
</comment>
<dbReference type="Pfam" id="PF01352">
    <property type="entry name" value="KRAB"/>
    <property type="match status" value="1"/>
</dbReference>
<dbReference type="FunFam" id="3.30.160.60:FF:000247">
    <property type="entry name" value="Zinc finger protein 236"/>
    <property type="match status" value="1"/>
</dbReference>
<evidence type="ECO:0000256" key="6">
    <source>
        <dbReference type="ARBA" id="ARBA00022737"/>
    </source>
</evidence>
<dbReference type="FunFam" id="3.30.160.60:FF:000446">
    <property type="entry name" value="Zinc finger protein"/>
    <property type="match status" value="1"/>
</dbReference>
<evidence type="ECO:0000256" key="4">
    <source>
        <dbReference type="ARBA" id="ARBA00022499"/>
    </source>
</evidence>
<dbReference type="CDD" id="cd07765">
    <property type="entry name" value="KRAB_A-box"/>
    <property type="match status" value="1"/>
</dbReference>
<protein>
    <submittedName>
        <fullName evidence="17">Uncharacterized protein</fullName>
    </submittedName>
</protein>
<keyword evidence="10" id="KW-0805">Transcription regulation</keyword>
<dbReference type="SUPFAM" id="SSF57667">
    <property type="entry name" value="beta-beta-alpha zinc fingers"/>
    <property type="match status" value="5"/>
</dbReference>
<keyword evidence="9" id="KW-0832">Ubl conjugation</keyword>
<dbReference type="FunFam" id="3.30.160.60:FF:002343">
    <property type="entry name" value="Zinc finger protein 33A"/>
    <property type="match status" value="1"/>
</dbReference>
<keyword evidence="7 14" id="KW-0863">Zinc-finger</keyword>
<evidence type="ECO:0000256" key="1">
    <source>
        <dbReference type="ARBA" id="ARBA00003767"/>
    </source>
</evidence>
<keyword evidence="4" id="KW-1017">Isopeptide bond</keyword>
<keyword evidence="11" id="KW-0238">DNA-binding</keyword>
<sequence>MEGYISSQVSVTFSDVAAYFSEKEWRLLGDWQKELYRRVMREIHTALISLGYTILNSDTLLRVKEEDQEQRNVEHKDSAKTGMSTGCRVTPDILCRVRHLPDSPFMSQHIYRESASVTKTITCALPSETAPKNQGHQTLVDSLNTRHMLLKKIKEYSSQGSEKGSFLENQNRAQKVEPRRIGLKPAISTPFKPTYFPSKAQHKPQVPEKQFQCTLCEKSFTTNTFLDVHLRTHTGELSYPCNACDRSFISRANLSRHQISHRGDRPYKCPVCEKSFVICSKLKIHLRNHTGERPYQCTECEKTFTSHTYLTLHQKTHAQERSYQCNQCQKSFLNNSRLIVHQRTHTGERPYKCSECDKRFSDNKSLKLHHRSHTGERPYRCKLCGKGFSSCSNLVRHQKTHARLRPYICTECGKCYNKRIELNQHMQTHVAERQHHNIWYKEQYQDGMAFAKHKMIHSSENSPIIEVIVV</sequence>
<dbReference type="Gene3D" id="6.10.140.140">
    <property type="match status" value="1"/>
</dbReference>
<dbReference type="GO" id="GO:0000981">
    <property type="term" value="F:DNA-binding transcription factor activity, RNA polymerase II-specific"/>
    <property type="evidence" value="ECO:0007669"/>
    <property type="project" value="TreeGrafter"/>
</dbReference>
<dbReference type="FunFam" id="3.30.160.60:FF:003288">
    <property type="entry name" value="Uncharacterized protein"/>
    <property type="match status" value="1"/>
</dbReference>
<dbReference type="GO" id="GO:0000978">
    <property type="term" value="F:RNA polymerase II cis-regulatory region sequence-specific DNA binding"/>
    <property type="evidence" value="ECO:0007669"/>
    <property type="project" value="TreeGrafter"/>
</dbReference>
<dbReference type="SMART" id="SM00349">
    <property type="entry name" value="KRAB"/>
    <property type="match status" value="1"/>
</dbReference>
<dbReference type="InterPro" id="IPR001909">
    <property type="entry name" value="KRAB"/>
</dbReference>
<dbReference type="PROSITE" id="PS00028">
    <property type="entry name" value="ZINC_FINGER_C2H2_1"/>
    <property type="match status" value="8"/>
</dbReference>
<dbReference type="PROSITE" id="PS50157">
    <property type="entry name" value="ZINC_FINGER_C2H2_2"/>
    <property type="match status" value="8"/>
</dbReference>
<dbReference type="GO" id="GO:0008270">
    <property type="term" value="F:zinc ion binding"/>
    <property type="evidence" value="ECO:0007669"/>
    <property type="project" value="UniProtKB-KW"/>
</dbReference>
<dbReference type="AlphaFoldDB" id="A0AAV7PVI9"/>
<evidence type="ECO:0000256" key="8">
    <source>
        <dbReference type="ARBA" id="ARBA00022833"/>
    </source>
</evidence>
<dbReference type="Proteomes" id="UP001066276">
    <property type="component" value="Chromosome 7"/>
</dbReference>
<feature type="domain" description="C2H2-type" evidence="15">
    <location>
        <begin position="239"/>
        <end position="266"/>
    </location>
</feature>
<proteinExistence type="inferred from homology"/>
<evidence type="ECO:0000256" key="9">
    <source>
        <dbReference type="ARBA" id="ARBA00022843"/>
    </source>
</evidence>
<dbReference type="SMART" id="SM00355">
    <property type="entry name" value="ZnF_C2H2"/>
    <property type="match status" value="8"/>
</dbReference>
<feature type="domain" description="C2H2-type" evidence="15">
    <location>
        <begin position="351"/>
        <end position="378"/>
    </location>
</feature>
<feature type="domain" description="KRAB" evidence="16">
    <location>
        <begin position="11"/>
        <end position="83"/>
    </location>
</feature>
<keyword evidence="18" id="KW-1185">Reference proteome</keyword>
<dbReference type="InterPro" id="IPR036051">
    <property type="entry name" value="KRAB_dom_sf"/>
</dbReference>
<keyword evidence="12" id="KW-0804">Transcription</keyword>
<dbReference type="PROSITE" id="PS50805">
    <property type="entry name" value="KRAB"/>
    <property type="match status" value="1"/>
</dbReference>
<dbReference type="InterPro" id="IPR036236">
    <property type="entry name" value="Znf_C2H2_sf"/>
</dbReference>
<evidence type="ECO:0000256" key="11">
    <source>
        <dbReference type="ARBA" id="ARBA00023125"/>
    </source>
</evidence>
<evidence type="ECO:0000256" key="13">
    <source>
        <dbReference type="ARBA" id="ARBA00023242"/>
    </source>
</evidence>
<dbReference type="FunFam" id="3.30.160.60:FF:000710">
    <property type="entry name" value="Zinc finger protein 768"/>
    <property type="match status" value="1"/>
</dbReference>
<evidence type="ECO:0000313" key="18">
    <source>
        <dbReference type="Proteomes" id="UP001066276"/>
    </source>
</evidence>
<dbReference type="FunFam" id="3.30.160.60:FF:000360">
    <property type="entry name" value="zinc finger protein 572"/>
    <property type="match status" value="1"/>
</dbReference>
<keyword evidence="8" id="KW-0862">Zinc</keyword>